<keyword evidence="1" id="KW-0813">Transport</keyword>
<dbReference type="GO" id="GO:0015031">
    <property type="term" value="P:protein transport"/>
    <property type="evidence" value="ECO:0007669"/>
    <property type="project" value="UniProtKB-KW"/>
</dbReference>
<dbReference type="PROSITE" id="PS50192">
    <property type="entry name" value="T_SNARE"/>
    <property type="match status" value="1"/>
</dbReference>
<comment type="caution">
    <text evidence="5">The sequence shown here is derived from an EMBL/GenBank/DDBJ whole genome shotgun (WGS) entry which is preliminary data.</text>
</comment>
<accession>A0AAW2LJV8</accession>
<feature type="region of interest" description="Disordered" evidence="3">
    <location>
        <begin position="25"/>
        <end position="46"/>
    </location>
</feature>
<feature type="compositionally biased region" description="Basic and acidic residues" evidence="3">
    <location>
        <begin position="25"/>
        <end position="39"/>
    </location>
</feature>
<evidence type="ECO:0000313" key="5">
    <source>
        <dbReference type="EMBL" id="KAL0319218.1"/>
    </source>
</evidence>
<feature type="domain" description="T-SNARE coiled-coil homology" evidence="4">
    <location>
        <begin position="200"/>
        <end position="262"/>
    </location>
</feature>
<proteinExistence type="predicted"/>
<dbReference type="InterPro" id="IPR000727">
    <property type="entry name" value="T_SNARE_dom"/>
</dbReference>
<feature type="coiled-coil region" evidence="2">
    <location>
        <begin position="83"/>
        <end position="272"/>
    </location>
</feature>
<evidence type="ECO:0000256" key="2">
    <source>
        <dbReference type="SAM" id="Coils"/>
    </source>
</evidence>
<keyword evidence="1" id="KW-0653">Protein transport</keyword>
<dbReference type="EMBL" id="JACGWK010000013">
    <property type="protein sequence ID" value="KAL0319218.1"/>
    <property type="molecule type" value="Genomic_DNA"/>
</dbReference>
<gene>
    <name evidence="5" type="ORF">Sangu_2078000</name>
</gene>
<feature type="coiled-coil region" evidence="2">
    <location>
        <begin position="323"/>
        <end position="353"/>
    </location>
</feature>
<organism evidence="5">
    <name type="scientific">Sesamum angustifolium</name>
    <dbReference type="NCBI Taxonomy" id="2727405"/>
    <lineage>
        <taxon>Eukaryota</taxon>
        <taxon>Viridiplantae</taxon>
        <taxon>Streptophyta</taxon>
        <taxon>Embryophyta</taxon>
        <taxon>Tracheophyta</taxon>
        <taxon>Spermatophyta</taxon>
        <taxon>Magnoliopsida</taxon>
        <taxon>eudicotyledons</taxon>
        <taxon>Gunneridae</taxon>
        <taxon>Pentapetalae</taxon>
        <taxon>asterids</taxon>
        <taxon>lamiids</taxon>
        <taxon>Lamiales</taxon>
        <taxon>Pedaliaceae</taxon>
        <taxon>Sesamum</taxon>
    </lineage>
</organism>
<evidence type="ECO:0000256" key="1">
    <source>
        <dbReference type="ARBA" id="ARBA00022927"/>
    </source>
</evidence>
<reference evidence="5" key="1">
    <citation type="submission" date="2020-06" db="EMBL/GenBank/DDBJ databases">
        <authorList>
            <person name="Li T."/>
            <person name="Hu X."/>
            <person name="Zhang T."/>
            <person name="Song X."/>
            <person name="Zhang H."/>
            <person name="Dai N."/>
            <person name="Sheng W."/>
            <person name="Hou X."/>
            <person name="Wei L."/>
        </authorList>
    </citation>
    <scope>NUCLEOTIDE SEQUENCE</scope>
    <source>
        <strain evidence="5">G01</strain>
        <tissue evidence="5">Leaf</tissue>
    </source>
</reference>
<keyword evidence="2" id="KW-0175">Coiled coil</keyword>
<sequence length="466" mass="52970">MRLSVSDARAGIHCADPLFLSFIKNDEPRDERPETENKQAVRGSSSRNPFCSHLNELGVLCWGVVAALYASKNKGNVISDATIESMNIKLKQKEAAIASLEEKFEMELLNEKDVRNKALAKANLERQSLVDRLNLARHILKEAGNEKRELQEQLKKKIDSVAILQERINLLSSEIKDKEVNLRYASWTIDEKDRELDQLSNAYRQSLVQLTSLNSEIKKLKDILLKNEKELPPQNEMVLKLEAELTSSLAKIDEATKNLDAVQKEYDEFKSSMEKKSASDATLLGEKEEIIHQLEEQLKLSLMERNINKVLISDLTLEKDKLKETLNVELGKVENLYEDLKITQDALEKSRESNALTQFTQATELLQQNSDEAKQRVTVLAEELRLATELLSESNEKLEITSQELAAAVQKCDSLEKELVDLSEQKAESAALALKQEAYYLSLNKDLMAWTQISKDKEARKVLKQM</sequence>
<name>A0AAW2LJV8_9LAMI</name>
<evidence type="ECO:0000259" key="4">
    <source>
        <dbReference type="PROSITE" id="PS50192"/>
    </source>
</evidence>
<feature type="coiled-coil region" evidence="2">
    <location>
        <begin position="391"/>
        <end position="432"/>
    </location>
</feature>
<evidence type="ECO:0000256" key="3">
    <source>
        <dbReference type="SAM" id="MobiDB-lite"/>
    </source>
</evidence>
<dbReference type="AlphaFoldDB" id="A0AAW2LJV8"/>
<protein>
    <submittedName>
        <fullName evidence="5">MAR-binding filament-like protein 1-1</fullName>
    </submittedName>
</protein>
<reference evidence="5" key="2">
    <citation type="journal article" date="2024" name="Plant">
        <title>Genomic evolution and insights into agronomic trait innovations of Sesamum species.</title>
        <authorList>
            <person name="Miao H."/>
            <person name="Wang L."/>
            <person name="Qu L."/>
            <person name="Liu H."/>
            <person name="Sun Y."/>
            <person name="Le M."/>
            <person name="Wang Q."/>
            <person name="Wei S."/>
            <person name="Zheng Y."/>
            <person name="Lin W."/>
            <person name="Duan Y."/>
            <person name="Cao H."/>
            <person name="Xiong S."/>
            <person name="Wang X."/>
            <person name="Wei L."/>
            <person name="Li C."/>
            <person name="Ma Q."/>
            <person name="Ju M."/>
            <person name="Zhao R."/>
            <person name="Li G."/>
            <person name="Mu C."/>
            <person name="Tian Q."/>
            <person name="Mei H."/>
            <person name="Zhang T."/>
            <person name="Gao T."/>
            <person name="Zhang H."/>
        </authorList>
    </citation>
    <scope>NUCLEOTIDE SEQUENCE</scope>
    <source>
        <strain evidence="5">G01</strain>
    </source>
</reference>